<dbReference type="AlphaFoldDB" id="A0A2R5FB22"/>
<dbReference type="SUPFAM" id="SSF51206">
    <property type="entry name" value="cAMP-binding domain-like"/>
    <property type="match status" value="1"/>
</dbReference>
<reference evidence="6 7" key="1">
    <citation type="journal article" date="2018" name="Environ. Microbiol.">
        <title>Isolation and genomic characterization of Novimethylophilus kurashikiensis gen. nov. sp. nov., a new lanthanide-dependent methylotrophic species of Methylophilaceae.</title>
        <authorList>
            <person name="Lv H."/>
            <person name="Sahin N."/>
            <person name="Tani A."/>
        </authorList>
    </citation>
    <scope>NUCLEOTIDE SEQUENCE [LARGE SCALE GENOMIC DNA]</scope>
    <source>
        <strain evidence="6 7">La2-4</strain>
    </source>
</reference>
<keyword evidence="3" id="KW-0804">Transcription</keyword>
<evidence type="ECO:0000313" key="7">
    <source>
        <dbReference type="Proteomes" id="UP000245081"/>
    </source>
</evidence>
<keyword evidence="1" id="KW-0805">Transcription regulation</keyword>
<dbReference type="Proteomes" id="UP000245081">
    <property type="component" value="Unassembled WGS sequence"/>
</dbReference>
<dbReference type="InterPro" id="IPR012318">
    <property type="entry name" value="HTH_CRP"/>
</dbReference>
<dbReference type="InterPro" id="IPR014710">
    <property type="entry name" value="RmlC-like_jellyroll"/>
</dbReference>
<evidence type="ECO:0000256" key="4">
    <source>
        <dbReference type="SAM" id="MobiDB-lite"/>
    </source>
</evidence>
<proteinExistence type="predicted"/>
<dbReference type="SUPFAM" id="SSF46785">
    <property type="entry name" value="Winged helix' DNA-binding domain"/>
    <property type="match status" value="1"/>
</dbReference>
<dbReference type="InterPro" id="IPR036390">
    <property type="entry name" value="WH_DNA-bd_sf"/>
</dbReference>
<organism evidence="6 7">
    <name type="scientific">Novimethylophilus kurashikiensis</name>
    <dbReference type="NCBI Taxonomy" id="1825523"/>
    <lineage>
        <taxon>Bacteria</taxon>
        <taxon>Pseudomonadati</taxon>
        <taxon>Pseudomonadota</taxon>
        <taxon>Betaproteobacteria</taxon>
        <taxon>Nitrosomonadales</taxon>
        <taxon>Methylophilaceae</taxon>
        <taxon>Novimethylophilus</taxon>
    </lineage>
</organism>
<accession>A0A2R5FB22</accession>
<name>A0A2R5FB22_9PROT</name>
<keyword evidence="2" id="KW-0238">DNA-binding</keyword>
<gene>
    <name evidence="6" type="ORF">NMK_2620</name>
</gene>
<dbReference type="EMBL" id="BDOQ01000013">
    <property type="protein sequence ID" value="GBG15019.1"/>
    <property type="molecule type" value="Genomic_DNA"/>
</dbReference>
<dbReference type="InterPro" id="IPR018490">
    <property type="entry name" value="cNMP-bd_dom_sf"/>
</dbReference>
<evidence type="ECO:0000256" key="2">
    <source>
        <dbReference type="ARBA" id="ARBA00023125"/>
    </source>
</evidence>
<evidence type="ECO:0000313" key="6">
    <source>
        <dbReference type="EMBL" id="GBG15019.1"/>
    </source>
</evidence>
<dbReference type="GO" id="GO:0006355">
    <property type="term" value="P:regulation of DNA-templated transcription"/>
    <property type="evidence" value="ECO:0007669"/>
    <property type="project" value="InterPro"/>
</dbReference>
<evidence type="ECO:0000259" key="5">
    <source>
        <dbReference type="PROSITE" id="PS51063"/>
    </source>
</evidence>
<sequence length="247" mass="28024">MLAGCERVTLEAPQLIYEAEKRIQFVYFPLDCFASVIASTHGKDRLEVGMIGNEGMVGAPLLMSMDVPLLDVMIQGTGTALRMRNALFKRELEYSSALRRRLQNYAYVVMRQLAQATTCMRFHLVEERLARWLLMTQDRAHSDVLHLTQEFLSYMLGVRRVGISKAATSLQQRGLISYSRGEIRILDREGLIEAACRCYRADIEYYANVLEKPHSERTPHGQHRGQHAPAPSSNRMRKHNVASGSSP</sequence>
<evidence type="ECO:0000256" key="1">
    <source>
        <dbReference type="ARBA" id="ARBA00023015"/>
    </source>
</evidence>
<dbReference type="PROSITE" id="PS51063">
    <property type="entry name" value="HTH_CRP_2"/>
    <property type="match status" value="1"/>
</dbReference>
<feature type="domain" description="HTH crp-type" evidence="5">
    <location>
        <begin position="123"/>
        <end position="189"/>
    </location>
</feature>
<keyword evidence="7" id="KW-1185">Reference proteome</keyword>
<comment type="caution">
    <text evidence="6">The sequence shown here is derived from an EMBL/GenBank/DDBJ whole genome shotgun (WGS) entry which is preliminary data.</text>
</comment>
<dbReference type="Gene3D" id="2.60.120.10">
    <property type="entry name" value="Jelly Rolls"/>
    <property type="match status" value="1"/>
</dbReference>
<protein>
    <submittedName>
        <fullName evidence="6">Crp/Fnr family transcriptional regulator</fullName>
    </submittedName>
</protein>
<dbReference type="Pfam" id="PF13545">
    <property type="entry name" value="HTH_Crp_2"/>
    <property type="match status" value="1"/>
</dbReference>
<feature type="region of interest" description="Disordered" evidence="4">
    <location>
        <begin position="215"/>
        <end position="247"/>
    </location>
</feature>
<evidence type="ECO:0000256" key="3">
    <source>
        <dbReference type="ARBA" id="ARBA00023163"/>
    </source>
</evidence>
<dbReference type="GO" id="GO:0003677">
    <property type="term" value="F:DNA binding"/>
    <property type="evidence" value="ECO:0007669"/>
    <property type="project" value="UniProtKB-KW"/>
</dbReference>